<comment type="caution">
    <text evidence="2">The sequence shown here is derived from an EMBL/GenBank/DDBJ whole genome shotgun (WGS) entry which is preliminary data.</text>
</comment>
<proteinExistence type="predicted"/>
<evidence type="ECO:0000256" key="1">
    <source>
        <dbReference type="SAM" id="MobiDB-lite"/>
    </source>
</evidence>
<feature type="compositionally biased region" description="Polar residues" evidence="1">
    <location>
        <begin position="67"/>
        <end position="81"/>
    </location>
</feature>
<dbReference type="EMBL" id="BNAR01000004">
    <property type="protein sequence ID" value="GHH38783.1"/>
    <property type="molecule type" value="Genomic_DNA"/>
</dbReference>
<evidence type="ECO:0000313" key="3">
    <source>
        <dbReference type="Proteomes" id="UP000605568"/>
    </source>
</evidence>
<feature type="compositionally biased region" description="Basic and acidic residues" evidence="1">
    <location>
        <begin position="92"/>
        <end position="101"/>
    </location>
</feature>
<reference evidence="3" key="1">
    <citation type="journal article" date="2019" name="Int. J. Syst. Evol. Microbiol.">
        <title>The Global Catalogue of Microorganisms (GCM) 10K type strain sequencing project: providing services to taxonomists for standard genome sequencing and annotation.</title>
        <authorList>
            <consortium name="The Broad Institute Genomics Platform"/>
            <consortium name="The Broad Institute Genome Sequencing Center for Infectious Disease"/>
            <person name="Wu L."/>
            <person name="Ma J."/>
        </authorList>
    </citation>
    <scope>NUCLEOTIDE SEQUENCE [LARGE SCALE GENOMIC DNA]</scope>
    <source>
        <strain evidence="3">CGMCC 4.7367</strain>
    </source>
</reference>
<sequence>MAVRDAGVELRLPLEPGFDEVREDHQRLPVLPLLLRHSGRGNDFGACGGPAGPPAPARSRRREISQVIHSQACRTANSSDYSELRVQLTQPPHREKAGDGT</sequence>
<accession>A0ABQ3MBQ7</accession>
<name>A0ABQ3MBQ7_9PSEU</name>
<feature type="region of interest" description="Disordered" evidence="1">
    <location>
        <begin position="44"/>
        <end position="101"/>
    </location>
</feature>
<gene>
    <name evidence="2" type="ORF">GCM10017774_29270</name>
</gene>
<dbReference type="Proteomes" id="UP000605568">
    <property type="component" value="Unassembled WGS sequence"/>
</dbReference>
<evidence type="ECO:0000313" key="2">
    <source>
        <dbReference type="EMBL" id="GHH38783.1"/>
    </source>
</evidence>
<keyword evidence="3" id="KW-1185">Reference proteome</keyword>
<organism evidence="2 3">
    <name type="scientific">Lentzea cavernae</name>
    <dbReference type="NCBI Taxonomy" id="2020703"/>
    <lineage>
        <taxon>Bacteria</taxon>
        <taxon>Bacillati</taxon>
        <taxon>Actinomycetota</taxon>
        <taxon>Actinomycetes</taxon>
        <taxon>Pseudonocardiales</taxon>
        <taxon>Pseudonocardiaceae</taxon>
        <taxon>Lentzea</taxon>
    </lineage>
</organism>
<protein>
    <submittedName>
        <fullName evidence="2">Uncharacterized protein</fullName>
    </submittedName>
</protein>